<dbReference type="Pfam" id="PF00778">
    <property type="entry name" value="DIX"/>
    <property type="match status" value="1"/>
</dbReference>
<evidence type="ECO:0000313" key="4">
    <source>
        <dbReference type="EMBL" id="CAE4571452.1"/>
    </source>
</evidence>
<feature type="domain" description="DIX" evidence="3">
    <location>
        <begin position="7"/>
        <end position="94"/>
    </location>
</feature>
<dbReference type="PANTHER" id="PTHR42509:SF1">
    <property type="entry name" value="DIX DOMAIN-CONTAINING PROTEIN"/>
    <property type="match status" value="1"/>
</dbReference>
<protein>
    <recommendedName>
        <fullName evidence="3">DIX domain-containing protein</fullName>
    </recommendedName>
</protein>
<name>A0A7S4Q5L5_9DINO</name>
<accession>A0A7S4Q5L5</accession>
<evidence type="ECO:0000259" key="3">
    <source>
        <dbReference type="PROSITE" id="PS50841"/>
    </source>
</evidence>
<feature type="compositionally biased region" description="Low complexity" evidence="2">
    <location>
        <begin position="109"/>
        <end position="120"/>
    </location>
</feature>
<dbReference type="GO" id="GO:0016055">
    <property type="term" value="P:Wnt signaling pathway"/>
    <property type="evidence" value="ECO:0007669"/>
    <property type="project" value="UniProtKB-KW"/>
</dbReference>
<feature type="compositionally biased region" description="Low complexity" evidence="2">
    <location>
        <begin position="136"/>
        <end position="152"/>
    </location>
</feature>
<dbReference type="AlphaFoldDB" id="A0A7S4Q5L5"/>
<dbReference type="InterPro" id="IPR001158">
    <property type="entry name" value="DIX"/>
</dbReference>
<sequence>MQGQQPARPVLIYYHIPEDKDEADVPNAFPVLKAGGEIRLQDIRAKFPLPGKYHFRFKMRLGDTAAALWMDVTNEDSQVPLFDGKIVAKVTRLSWGQVANSPAPPPAPARSAPAAPAAPAELLGFDSQPPPPPPAAAGGAAAQLRAAWPAQGDMLQTSVQQQPPPPPPPQAQGKQNDLDMLFG</sequence>
<dbReference type="EMBL" id="HBNR01016793">
    <property type="protein sequence ID" value="CAE4571452.1"/>
    <property type="molecule type" value="Transcribed_RNA"/>
</dbReference>
<gene>
    <name evidence="4" type="ORF">AMON00008_LOCUS11071</name>
</gene>
<feature type="region of interest" description="Disordered" evidence="2">
    <location>
        <begin position="99"/>
        <end position="183"/>
    </location>
</feature>
<dbReference type="InterPro" id="IPR029071">
    <property type="entry name" value="Ubiquitin-like_domsf"/>
</dbReference>
<keyword evidence="1" id="KW-0879">Wnt signaling pathway</keyword>
<proteinExistence type="predicted"/>
<dbReference type="SUPFAM" id="SSF54236">
    <property type="entry name" value="Ubiquitin-like"/>
    <property type="match status" value="1"/>
</dbReference>
<dbReference type="InterPro" id="IPR038207">
    <property type="entry name" value="DIX_dom_sf"/>
</dbReference>
<dbReference type="PANTHER" id="PTHR42509">
    <property type="entry name" value="DIX DOMAIN-CONTAINING PROTEIN"/>
    <property type="match status" value="1"/>
</dbReference>
<evidence type="ECO:0000256" key="1">
    <source>
        <dbReference type="ARBA" id="ARBA00022687"/>
    </source>
</evidence>
<dbReference type="PROSITE" id="PS50841">
    <property type="entry name" value="DIX"/>
    <property type="match status" value="1"/>
</dbReference>
<organism evidence="4">
    <name type="scientific">Alexandrium monilatum</name>
    <dbReference type="NCBI Taxonomy" id="311494"/>
    <lineage>
        <taxon>Eukaryota</taxon>
        <taxon>Sar</taxon>
        <taxon>Alveolata</taxon>
        <taxon>Dinophyceae</taxon>
        <taxon>Gonyaulacales</taxon>
        <taxon>Pyrocystaceae</taxon>
        <taxon>Alexandrium</taxon>
    </lineage>
</organism>
<reference evidence="4" key="1">
    <citation type="submission" date="2021-01" db="EMBL/GenBank/DDBJ databases">
        <authorList>
            <person name="Corre E."/>
            <person name="Pelletier E."/>
            <person name="Niang G."/>
            <person name="Scheremetjew M."/>
            <person name="Finn R."/>
            <person name="Kale V."/>
            <person name="Holt S."/>
            <person name="Cochrane G."/>
            <person name="Meng A."/>
            <person name="Brown T."/>
            <person name="Cohen L."/>
        </authorList>
    </citation>
    <scope>NUCLEOTIDE SEQUENCE</scope>
    <source>
        <strain evidence="4">CCMP3105</strain>
    </source>
</reference>
<evidence type="ECO:0000256" key="2">
    <source>
        <dbReference type="SAM" id="MobiDB-lite"/>
    </source>
</evidence>
<dbReference type="Gene3D" id="2.40.240.130">
    <property type="match status" value="1"/>
</dbReference>